<proteinExistence type="predicted"/>
<dbReference type="Proteomes" id="UP000095759">
    <property type="component" value="Unassembled WGS sequence"/>
</dbReference>
<comment type="caution">
    <text evidence="1">The sequence shown here is derived from an EMBL/GenBank/DDBJ whole genome shotgun (WGS) entry which is preliminary data.</text>
</comment>
<sequence length="167" mass="18045">MTPTTLTRTAPAAPTDRSDLVHDIRLRTAASTGNPTQGVPQLLAHIEMLEQRLAAAEAVFPGITELAPGEPVELTIYRAEYEHGQLPLGLYTNRDAARAHGEDLRTREGLPTGAILTWIPDFGDDEAVEELAVFYPGEDDETQEDSSTGYLVTPLTLTAAHVPEVDA</sequence>
<organism evidence="1 2">
    <name type="scientific">Streptomyces agglomeratus</name>
    <dbReference type="NCBI Taxonomy" id="285458"/>
    <lineage>
        <taxon>Bacteria</taxon>
        <taxon>Bacillati</taxon>
        <taxon>Actinomycetota</taxon>
        <taxon>Actinomycetes</taxon>
        <taxon>Kitasatosporales</taxon>
        <taxon>Streptomycetaceae</taxon>
        <taxon>Streptomyces</taxon>
    </lineage>
</organism>
<name>A0A1E5NZ36_9ACTN</name>
<keyword evidence="2" id="KW-1185">Reference proteome</keyword>
<accession>A0A1E5NZ36</accession>
<dbReference type="EMBL" id="MEHJ01000002">
    <property type="protein sequence ID" value="OEJ21580.1"/>
    <property type="molecule type" value="Genomic_DNA"/>
</dbReference>
<dbReference type="RefSeq" id="WP_069936210.1">
    <property type="nucleotide sequence ID" value="NZ_MEHJ01000002.1"/>
</dbReference>
<protein>
    <submittedName>
        <fullName evidence="1">Uncharacterized protein</fullName>
    </submittedName>
</protein>
<dbReference type="OrthoDB" id="4336683at2"/>
<evidence type="ECO:0000313" key="1">
    <source>
        <dbReference type="EMBL" id="OEJ21580.1"/>
    </source>
</evidence>
<reference evidence="1 2" key="1">
    <citation type="submission" date="2016-08" db="EMBL/GenBank/DDBJ databases">
        <title>Complete genome sequence of Streptomyces agglomeratus strain 6-3-2, a novel anti-MRSA actinomycete isolated from Wuli of Tebit, China.</title>
        <authorList>
            <person name="Chen X."/>
        </authorList>
    </citation>
    <scope>NUCLEOTIDE SEQUENCE [LARGE SCALE GENOMIC DNA]</scope>
    <source>
        <strain evidence="1 2">6-3-2</strain>
    </source>
</reference>
<gene>
    <name evidence="1" type="ORF">AS594_39295</name>
</gene>
<evidence type="ECO:0000313" key="2">
    <source>
        <dbReference type="Proteomes" id="UP000095759"/>
    </source>
</evidence>
<dbReference type="AlphaFoldDB" id="A0A1E5NZ36"/>